<dbReference type="InterPro" id="IPR003599">
    <property type="entry name" value="Ig_sub"/>
</dbReference>
<comment type="caution">
    <text evidence="8">The sequence shown here is derived from an EMBL/GenBank/DDBJ whole genome shotgun (WGS) entry which is preliminary data.</text>
</comment>
<dbReference type="SUPFAM" id="SSF48726">
    <property type="entry name" value="Immunoglobulin"/>
    <property type="match status" value="2"/>
</dbReference>
<dbReference type="InterPro" id="IPR053896">
    <property type="entry name" value="BTN3A2-like_Ig-C"/>
</dbReference>
<organism evidence="8 9">
    <name type="scientific">Synaphobranchus kaupii</name>
    <name type="common">Kaup's arrowtooth eel</name>
    <dbReference type="NCBI Taxonomy" id="118154"/>
    <lineage>
        <taxon>Eukaryota</taxon>
        <taxon>Metazoa</taxon>
        <taxon>Chordata</taxon>
        <taxon>Craniata</taxon>
        <taxon>Vertebrata</taxon>
        <taxon>Euteleostomi</taxon>
        <taxon>Actinopterygii</taxon>
        <taxon>Neopterygii</taxon>
        <taxon>Teleostei</taxon>
        <taxon>Anguilliformes</taxon>
        <taxon>Synaphobranchidae</taxon>
        <taxon>Synaphobranchus</taxon>
    </lineage>
</organism>
<dbReference type="PROSITE" id="PS50835">
    <property type="entry name" value="IG_LIKE"/>
    <property type="match status" value="1"/>
</dbReference>
<evidence type="ECO:0000256" key="1">
    <source>
        <dbReference type="ARBA" id="ARBA00004370"/>
    </source>
</evidence>
<feature type="domain" description="Ig-like" evidence="7">
    <location>
        <begin position="21"/>
        <end position="115"/>
    </location>
</feature>
<keyword evidence="6" id="KW-0393">Immunoglobulin domain</keyword>
<dbReference type="Proteomes" id="UP001152622">
    <property type="component" value="Chromosome 5"/>
</dbReference>
<dbReference type="GO" id="GO:0009897">
    <property type="term" value="C:external side of plasma membrane"/>
    <property type="evidence" value="ECO:0007669"/>
    <property type="project" value="TreeGrafter"/>
</dbReference>
<evidence type="ECO:0000256" key="5">
    <source>
        <dbReference type="ARBA" id="ARBA00023180"/>
    </source>
</evidence>
<dbReference type="GO" id="GO:0005102">
    <property type="term" value="F:signaling receptor binding"/>
    <property type="evidence" value="ECO:0007669"/>
    <property type="project" value="TreeGrafter"/>
</dbReference>
<dbReference type="Pfam" id="PF07686">
    <property type="entry name" value="V-set"/>
    <property type="match status" value="1"/>
</dbReference>
<dbReference type="EMBL" id="JAINUF010000005">
    <property type="protein sequence ID" value="KAJ8360809.1"/>
    <property type="molecule type" value="Genomic_DNA"/>
</dbReference>
<comment type="subcellular location">
    <subcellularLocation>
        <location evidence="1">Membrane</location>
    </subcellularLocation>
</comment>
<dbReference type="InterPro" id="IPR013783">
    <property type="entry name" value="Ig-like_fold"/>
</dbReference>
<dbReference type="OrthoDB" id="10055806at2759"/>
<keyword evidence="2" id="KW-0732">Signal</keyword>
<dbReference type="GO" id="GO:0001817">
    <property type="term" value="P:regulation of cytokine production"/>
    <property type="evidence" value="ECO:0007669"/>
    <property type="project" value="TreeGrafter"/>
</dbReference>
<evidence type="ECO:0000313" key="8">
    <source>
        <dbReference type="EMBL" id="KAJ8360809.1"/>
    </source>
</evidence>
<reference evidence="8" key="1">
    <citation type="journal article" date="2023" name="Science">
        <title>Genome structures resolve the early diversification of teleost fishes.</title>
        <authorList>
            <person name="Parey E."/>
            <person name="Louis A."/>
            <person name="Montfort J."/>
            <person name="Bouchez O."/>
            <person name="Roques C."/>
            <person name="Iampietro C."/>
            <person name="Lluch J."/>
            <person name="Castinel A."/>
            <person name="Donnadieu C."/>
            <person name="Desvignes T."/>
            <person name="Floi Bucao C."/>
            <person name="Jouanno E."/>
            <person name="Wen M."/>
            <person name="Mejri S."/>
            <person name="Dirks R."/>
            <person name="Jansen H."/>
            <person name="Henkel C."/>
            <person name="Chen W.J."/>
            <person name="Zahm M."/>
            <person name="Cabau C."/>
            <person name="Klopp C."/>
            <person name="Thompson A.W."/>
            <person name="Robinson-Rechavi M."/>
            <person name="Braasch I."/>
            <person name="Lecointre G."/>
            <person name="Bobe J."/>
            <person name="Postlethwait J.H."/>
            <person name="Berthelot C."/>
            <person name="Roest Crollius H."/>
            <person name="Guiguen Y."/>
        </authorList>
    </citation>
    <scope>NUCLEOTIDE SEQUENCE</scope>
    <source>
        <strain evidence="8">WJC10195</strain>
    </source>
</reference>
<dbReference type="PANTHER" id="PTHR24100">
    <property type="entry name" value="BUTYROPHILIN"/>
    <property type="match status" value="1"/>
</dbReference>
<protein>
    <recommendedName>
        <fullName evidence="7">Ig-like domain-containing protein</fullName>
    </recommendedName>
</protein>
<dbReference type="GO" id="GO:1903037">
    <property type="term" value="P:regulation of leukocyte cell-cell adhesion"/>
    <property type="evidence" value="ECO:0007669"/>
    <property type="project" value="UniProtKB-ARBA"/>
</dbReference>
<dbReference type="GO" id="GO:0050863">
    <property type="term" value="P:regulation of T cell activation"/>
    <property type="evidence" value="ECO:0007669"/>
    <property type="project" value="UniProtKB-ARBA"/>
</dbReference>
<keyword evidence="9" id="KW-1185">Reference proteome</keyword>
<sequence>MVKELRLFPGFLQPVTGVWHQSVTLPCRISPPLSAVGLHVRWSRVRSGQPVHLYRYGHDNTALPDKAYQGRTQLFTEELGNGNVSLRLTDLHPSDSGVYHCLVQGDGWEDQRDITLLIPVTGSQPTVTLDKTGKPRLACRSEGWFPEPEVTWRDKRGGALTHYTKPGRPGALHSHQ</sequence>
<keyword evidence="3" id="KW-0472">Membrane</keyword>
<dbReference type="FunFam" id="2.60.40.10:FF:000142">
    <property type="entry name" value="V-set domain-containing T-cell activation inhibitor 1"/>
    <property type="match status" value="1"/>
</dbReference>
<dbReference type="GO" id="GO:0050852">
    <property type="term" value="P:T cell receptor signaling pathway"/>
    <property type="evidence" value="ECO:0007669"/>
    <property type="project" value="TreeGrafter"/>
</dbReference>
<gene>
    <name evidence="8" type="ORF">SKAU_G00173340</name>
</gene>
<proteinExistence type="predicted"/>
<keyword evidence="5" id="KW-0325">Glycoprotein</keyword>
<dbReference type="Pfam" id="PF22705">
    <property type="entry name" value="C2-set_3"/>
    <property type="match status" value="1"/>
</dbReference>
<evidence type="ECO:0000256" key="2">
    <source>
        <dbReference type="ARBA" id="ARBA00022729"/>
    </source>
</evidence>
<dbReference type="AlphaFoldDB" id="A0A9Q1IYT2"/>
<dbReference type="Gene3D" id="2.60.40.10">
    <property type="entry name" value="Immunoglobulins"/>
    <property type="match status" value="2"/>
</dbReference>
<dbReference type="SMART" id="SM00409">
    <property type="entry name" value="IG"/>
    <property type="match status" value="1"/>
</dbReference>
<dbReference type="InterPro" id="IPR007110">
    <property type="entry name" value="Ig-like_dom"/>
</dbReference>
<dbReference type="InterPro" id="IPR036179">
    <property type="entry name" value="Ig-like_dom_sf"/>
</dbReference>
<evidence type="ECO:0000256" key="3">
    <source>
        <dbReference type="ARBA" id="ARBA00023136"/>
    </source>
</evidence>
<evidence type="ECO:0000259" key="7">
    <source>
        <dbReference type="PROSITE" id="PS50835"/>
    </source>
</evidence>
<evidence type="ECO:0000256" key="6">
    <source>
        <dbReference type="ARBA" id="ARBA00023319"/>
    </source>
</evidence>
<dbReference type="InterPro" id="IPR050504">
    <property type="entry name" value="IgSF_BTN/MOG"/>
</dbReference>
<dbReference type="PANTHER" id="PTHR24100:SF130">
    <property type="entry name" value="BUTYROPHILIN-LIKE PROTEIN 9"/>
    <property type="match status" value="1"/>
</dbReference>
<keyword evidence="4" id="KW-1015">Disulfide bond</keyword>
<dbReference type="SMART" id="SM00406">
    <property type="entry name" value="IGv"/>
    <property type="match status" value="1"/>
</dbReference>
<dbReference type="InterPro" id="IPR013106">
    <property type="entry name" value="Ig_V-set"/>
</dbReference>
<name>A0A9Q1IYT2_SYNKA</name>
<evidence type="ECO:0000256" key="4">
    <source>
        <dbReference type="ARBA" id="ARBA00023157"/>
    </source>
</evidence>
<evidence type="ECO:0000313" key="9">
    <source>
        <dbReference type="Proteomes" id="UP001152622"/>
    </source>
</evidence>
<accession>A0A9Q1IYT2</accession>